<feature type="domain" description="Protein kinase" evidence="3">
    <location>
        <begin position="1"/>
        <end position="101"/>
    </location>
</feature>
<dbReference type="PROSITE" id="PS50011">
    <property type="entry name" value="PROTEIN_KINASE_DOM"/>
    <property type="match status" value="1"/>
</dbReference>
<evidence type="ECO:0000256" key="1">
    <source>
        <dbReference type="ARBA" id="ARBA00022741"/>
    </source>
</evidence>
<gene>
    <name evidence="4" type="ORF">BDA96_10G059500</name>
</gene>
<reference evidence="4" key="2">
    <citation type="submission" date="2020-10" db="EMBL/GenBank/DDBJ databases">
        <authorList>
            <person name="Cooper E.A."/>
            <person name="Brenton Z.W."/>
            <person name="Flinn B.S."/>
            <person name="Jenkins J."/>
            <person name="Shu S."/>
            <person name="Flowers D."/>
            <person name="Luo F."/>
            <person name="Wang Y."/>
            <person name="Xia P."/>
            <person name="Barry K."/>
            <person name="Daum C."/>
            <person name="Lipzen A."/>
            <person name="Yoshinaga Y."/>
            <person name="Schmutz J."/>
            <person name="Saski C."/>
            <person name="Vermerris W."/>
            <person name="Kresovich S."/>
        </authorList>
    </citation>
    <scope>NUCLEOTIDE SEQUENCE</scope>
</reference>
<evidence type="ECO:0000313" key="5">
    <source>
        <dbReference type="Proteomes" id="UP000807115"/>
    </source>
</evidence>
<dbReference type="SUPFAM" id="SSF56112">
    <property type="entry name" value="Protein kinase-like (PK-like)"/>
    <property type="match status" value="1"/>
</dbReference>
<organism evidence="4 5">
    <name type="scientific">Sorghum bicolor</name>
    <name type="common">Sorghum</name>
    <name type="synonym">Sorghum vulgare</name>
    <dbReference type="NCBI Taxonomy" id="4558"/>
    <lineage>
        <taxon>Eukaryota</taxon>
        <taxon>Viridiplantae</taxon>
        <taxon>Streptophyta</taxon>
        <taxon>Embryophyta</taxon>
        <taxon>Tracheophyta</taxon>
        <taxon>Spermatophyta</taxon>
        <taxon>Magnoliopsida</taxon>
        <taxon>Liliopsida</taxon>
        <taxon>Poales</taxon>
        <taxon>Poaceae</taxon>
        <taxon>PACMAD clade</taxon>
        <taxon>Panicoideae</taxon>
        <taxon>Andropogonodae</taxon>
        <taxon>Andropogoneae</taxon>
        <taxon>Sorghinae</taxon>
        <taxon>Sorghum</taxon>
    </lineage>
</organism>
<dbReference type="GO" id="GO:0004672">
    <property type="term" value="F:protein kinase activity"/>
    <property type="evidence" value="ECO:0007669"/>
    <property type="project" value="InterPro"/>
</dbReference>
<dbReference type="EMBL" id="CM027689">
    <property type="protein sequence ID" value="KAG0512953.1"/>
    <property type="molecule type" value="Genomic_DNA"/>
</dbReference>
<reference evidence="4" key="1">
    <citation type="journal article" date="2019" name="BMC Genomics">
        <title>A new reference genome for Sorghum bicolor reveals high levels of sequence similarity between sweet and grain genotypes: implications for the genetics of sugar metabolism.</title>
        <authorList>
            <person name="Cooper E.A."/>
            <person name="Brenton Z.W."/>
            <person name="Flinn B.S."/>
            <person name="Jenkins J."/>
            <person name="Shu S."/>
            <person name="Flowers D."/>
            <person name="Luo F."/>
            <person name="Wang Y."/>
            <person name="Xia P."/>
            <person name="Barry K."/>
            <person name="Daum C."/>
            <person name="Lipzen A."/>
            <person name="Yoshinaga Y."/>
            <person name="Schmutz J."/>
            <person name="Saski C."/>
            <person name="Vermerris W."/>
            <person name="Kresovich S."/>
        </authorList>
    </citation>
    <scope>NUCLEOTIDE SEQUENCE</scope>
</reference>
<evidence type="ECO:0000259" key="3">
    <source>
        <dbReference type="PROSITE" id="PS50011"/>
    </source>
</evidence>
<keyword evidence="1" id="KW-0547">Nucleotide-binding</keyword>
<accession>A0A921TZW5</accession>
<protein>
    <recommendedName>
        <fullName evidence="3">Protein kinase domain-containing protein</fullName>
    </recommendedName>
</protein>
<dbReference type="Gene3D" id="1.10.510.10">
    <property type="entry name" value="Transferase(Phosphotransferase) domain 1"/>
    <property type="match status" value="1"/>
</dbReference>
<evidence type="ECO:0000256" key="2">
    <source>
        <dbReference type="ARBA" id="ARBA00022840"/>
    </source>
</evidence>
<proteinExistence type="predicted"/>
<dbReference type="PANTHER" id="PTHR47989">
    <property type="entry name" value="OS01G0750732 PROTEIN"/>
    <property type="match status" value="1"/>
</dbReference>
<dbReference type="PANTHER" id="PTHR47989:SF47">
    <property type="entry name" value="SERINE_THREONINE-PROTEIN KINASE PBL28-RELATED"/>
    <property type="match status" value="1"/>
</dbReference>
<dbReference type="AlphaFoldDB" id="A0A921TZW5"/>
<dbReference type="InterPro" id="IPR011009">
    <property type="entry name" value="Kinase-like_dom_sf"/>
</dbReference>
<dbReference type="Proteomes" id="UP000807115">
    <property type="component" value="Chromosome 10"/>
</dbReference>
<keyword evidence="2" id="KW-0067">ATP-binding</keyword>
<sequence length="101" mass="11596">MGTPLYMDPEFATGELTCQSDVYSFGIVVLHLLTGKPPVVFWQLWKARNNAIFRHEQTSIHQFLAACKATAELWRFRLPISKRAIPDTWCSFFHQARQGIG</sequence>
<name>A0A921TZW5_SORBI</name>
<dbReference type="GO" id="GO:0005524">
    <property type="term" value="F:ATP binding"/>
    <property type="evidence" value="ECO:0007669"/>
    <property type="project" value="UniProtKB-KW"/>
</dbReference>
<evidence type="ECO:0000313" key="4">
    <source>
        <dbReference type="EMBL" id="KAG0512953.1"/>
    </source>
</evidence>
<dbReference type="InterPro" id="IPR000719">
    <property type="entry name" value="Prot_kinase_dom"/>
</dbReference>
<comment type="caution">
    <text evidence="4">The sequence shown here is derived from an EMBL/GenBank/DDBJ whole genome shotgun (WGS) entry which is preliminary data.</text>
</comment>